<feature type="compositionally biased region" description="Low complexity" evidence="2">
    <location>
        <begin position="259"/>
        <end position="271"/>
    </location>
</feature>
<evidence type="ECO:0000313" key="5">
    <source>
        <dbReference type="Proteomes" id="UP000251075"/>
    </source>
</evidence>
<dbReference type="OrthoDB" id="4332726at2"/>
<dbReference type="PROSITE" id="PS50110">
    <property type="entry name" value="RESPONSE_REGULATORY"/>
    <property type="match status" value="1"/>
</dbReference>
<dbReference type="Pfam" id="PF00805">
    <property type="entry name" value="Pentapeptide"/>
    <property type="match status" value="2"/>
</dbReference>
<dbReference type="EMBL" id="PGTO01000002">
    <property type="protein sequence ID" value="RAU23121.1"/>
    <property type="molecule type" value="Genomic_DNA"/>
</dbReference>
<dbReference type="AlphaFoldDB" id="A0A364P1C3"/>
<protein>
    <recommendedName>
        <fullName evidence="3">Response regulatory domain-containing protein</fullName>
    </recommendedName>
</protein>
<feature type="compositionally biased region" description="Low complexity" evidence="2">
    <location>
        <begin position="226"/>
        <end position="235"/>
    </location>
</feature>
<feature type="domain" description="Response regulatory" evidence="3">
    <location>
        <begin position="17"/>
        <end position="135"/>
    </location>
</feature>
<accession>A0A364P1C3</accession>
<keyword evidence="5" id="KW-1185">Reference proteome</keyword>
<dbReference type="PANTHER" id="PTHR14136:SF17">
    <property type="entry name" value="BTB_POZ DOMAIN-CONTAINING PROTEIN KCTD9"/>
    <property type="match status" value="1"/>
</dbReference>
<evidence type="ECO:0000259" key="3">
    <source>
        <dbReference type="PROSITE" id="PS50110"/>
    </source>
</evidence>
<feature type="compositionally biased region" description="Pro residues" evidence="2">
    <location>
        <begin position="236"/>
        <end position="258"/>
    </location>
</feature>
<comment type="caution">
    <text evidence="4">The sequence shown here is derived from an EMBL/GenBank/DDBJ whole genome shotgun (WGS) entry which is preliminary data.</text>
</comment>
<evidence type="ECO:0000256" key="2">
    <source>
        <dbReference type="SAM" id="MobiDB-lite"/>
    </source>
</evidence>
<dbReference type="GO" id="GO:0000160">
    <property type="term" value="P:phosphorelay signal transduction system"/>
    <property type="evidence" value="ECO:0007669"/>
    <property type="project" value="InterPro"/>
</dbReference>
<feature type="modified residue" description="4-aspartylphosphate" evidence="1">
    <location>
        <position position="66"/>
    </location>
</feature>
<dbReference type="InterPro" id="IPR011006">
    <property type="entry name" value="CheY-like_superfamily"/>
</dbReference>
<dbReference type="InterPro" id="IPR051082">
    <property type="entry name" value="Pentapeptide-BTB/POZ_domain"/>
</dbReference>
<dbReference type="RefSeq" id="WP_112142317.1">
    <property type="nucleotide sequence ID" value="NZ_PGTO01000002.1"/>
</dbReference>
<dbReference type="Gene3D" id="3.40.50.2300">
    <property type="match status" value="1"/>
</dbReference>
<dbReference type="Gene3D" id="2.160.20.80">
    <property type="entry name" value="E3 ubiquitin-protein ligase SopA"/>
    <property type="match status" value="1"/>
</dbReference>
<organism evidence="4 5">
    <name type="scientific">Paramagnetospirillum kuznetsovii</name>
    <dbReference type="NCBI Taxonomy" id="2053833"/>
    <lineage>
        <taxon>Bacteria</taxon>
        <taxon>Pseudomonadati</taxon>
        <taxon>Pseudomonadota</taxon>
        <taxon>Alphaproteobacteria</taxon>
        <taxon>Rhodospirillales</taxon>
        <taxon>Magnetospirillaceae</taxon>
        <taxon>Paramagnetospirillum</taxon>
    </lineage>
</organism>
<evidence type="ECO:0000313" key="4">
    <source>
        <dbReference type="EMBL" id="RAU23121.1"/>
    </source>
</evidence>
<dbReference type="InterPro" id="IPR001789">
    <property type="entry name" value="Sig_transdc_resp-reg_receiver"/>
</dbReference>
<evidence type="ECO:0000256" key="1">
    <source>
        <dbReference type="PROSITE-ProRule" id="PRU00169"/>
    </source>
</evidence>
<gene>
    <name evidence="4" type="ORF">CU669_02855</name>
</gene>
<sequence length="547" mass="56618">MRHPTVGSHDTDWKNVRILVFGQDDQFRFLARQTFRKLMVRDVTAFSEIGDIPLLLGRGVDLLLVDLGGKAADGLAVIEKLRLPKDNPHGAVPVLVVVPPSQKDDAERAKMLGIEGVIPKPVSGHELAHRAADTLANPQRMAPPAVAPPKPKLNAIKTPDPLPDLGVKPGQTPVVVVPDQPKEAIPEVAALAERLAARAAGSPPSPANPDRAERTGPWSGMVKPEAPATVSAAPSPAKPAQPAAPRPAAPAAPRPAAPHPVATTAATTAAPAPSPRPATGGGFAGGDLAQAAKRPSGGSLDLDDLAPIAKKPGGGKLELDDLAPLKASGGKLSDADMAPVKPDLEAEAKRRAAEKRRQQWKDAMEASGHKARKGGDVATLDLSAVVAEHAQWLQTSGAEGKRATFVGMDLAGADLSGALLPNATFKEVDLSDACLADARLDGSDFRYAKMEATDLGGANLGVAALRHAKLRLCNLEGAVLRGTDLSGATLTGARMAGADFKGAILIGADLREADLSKVEGLTQGQVEKSLCDLATRMPPGISRPARD</sequence>
<dbReference type="InterPro" id="IPR001646">
    <property type="entry name" value="5peptide_repeat"/>
</dbReference>
<dbReference type="SUPFAM" id="SSF52172">
    <property type="entry name" value="CheY-like"/>
    <property type="match status" value="1"/>
</dbReference>
<dbReference type="PANTHER" id="PTHR14136">
    <property type="entry name" value="BTB_POZ DOMAIN-CONTAINING PROTEIN KCTD9"/>
    <property type="match status" value="1"/>
</dbReference>
<feature type="region of interest" description="Disordered" evidence="2">
    <location>
        <begin position="197"/>
        <end position="307"/>
    </location>
</feature>
<dbReference type="SUPFAM" id="SSF141571">
    <property type="entry name" value="Pentapeptide repeat-like"/>
    <property type="match status" value="1"/>
</dbReference>
<dbReference type="SMART" id="SM00448">
    <property type="entry name" value="REC"/>
    <property type="match status" value="1"/>
</dbReference>
<keyword evidence="1" id="KW-0597">Phosphoprotein</keyword>
<name>A0A364P1C3_9PROT</name>
<reference evidence="4 5" key="1">
    <citation type="submission" date="2017-11" db="EMBL/GenBank/DDBJ databases">
        <title>Draft genome sequence of magnetotactic bacterium Magnetospirillum kuznetsovii LBB-42.</title>
        <authorList>
            <person name="Grouzdev D.S."/>
            <person name="Rysina M.S."/>
            <person name="Baslerov R.V."/>
            <person name="Koziaeva V."/>
        </authorList>
    </citation>
    <scope>NUCLEOTIDE SEQUENCE [LARGE SCALE GENOMIC DNA]</scope>
    <source>
        <strain evidence="4 5">LBB-42</strain>
    </source>
</reference>
<dbReference type="Proteomes" id="UP000251075">
    <property type="component" value="Unassembled WGS sequence"/>
</dbReference>
<proteinExistence type="predicted"/>